<proteinExistence type="predicted"/>
<reference evidence="1 2" key="1">
    <citation type="submission" date="2018-10" db="EMBL/GenBank/DDBJ databases">
        <title>Genomic Encyclopedia of Type Strains, Phase IV (KMG-IV): sequencing the most valuable type-strain genomes for metagenomic binning, comparative biology and taxonomic classification.</title>
        <authorList>
            <person name="Goeker M."/>
        </authorList>
    </citation>
    <scope>NUCLEOTIDE SEQUENCE [LARGE SCALE GENOMIC DNA]</scope>
    <source>
        <strain evidence="1 2">DSM 23229</strain>
    </source>
</reference>
<protein>
    <recommendedName>
        <fullName evidence="3">DUF2218 domain-containing protein</fullName>
    </recommendedName>
</protein>
<name>A0A420WWH7_9GAMM</name>
<organism evidence="1 2">
    <name type="scientific">Kushneria sinocarnis</name>
    <dbReference type="NCBI Taxonomy" id="595502"/>
    <lineage>
        <taxon>Bacteria</taxon>
        <taxon>Pseudomonadati</taxon>
        <taxon>Pseudomonadota</taxon>
        <taxon>Gammaproteobacteria</taxon>
        <taxon>Oceanospirillales</taxon>
        <taxon>Halomonadaceae</taxon>
        <taxon>Kushneria</taxon>
    </lineage>
</organism>
<comment type="caution">
    <text evidence="1">The sequence shown here is derived from an EMBL/GenBank/DDBJ whole genome shotgun (WGS) entry which is preliminary data.</text>
</comment>
<dbReference type="PIRSF" id="PIRSF028291">
    <property type="entry name" value="UCP028291"/>
    <property type="match status" value="1"/>
</dbReference>
<dbReference type="Gene3D" id="3.30.310.50">
    <property type="entry name" value="Alpha-D-phosphohexomutase, C-terminal domain"/>
    <property type="match status" value="1"/>
</dbReference>
<gene>
    <name evidence="1" type="ORF">C7446_2002</name>
</gene>
<sequence>MADATAIVTTESGSRLINRLCRHWSHRFEVEHDDSHGHVDFGESQCSMSAHPEQLVITVHAGEEELEGMQNVVAEHLQRMAGEERLEVIWR</sequence>
<evidence type="ECO:0000313" key="1">
    <source>
        <dbReference type="EMBL" id="RKR03477.1"/>
    </source>
</evidence>
<accession>A0A420WWH7</accession>
<keyword evidence="2" id="KW-1185">Reference proteome</keyword>
<dbReference type="Proteomes" id="UP000281975">
    <property type="component" value="Unassembled WGS sequence"/>
</dbReference>
<dbReference type="Pfam" id="PF09981">
    <property type="entry name" value="DUF2218"/>
    <property type="match status" value="1"/>
</dbReference>
<evidence type="ECO:0008006" key="3">
    <source>
        <dbReference type="Google" id="ProtNLM"/>
    </source>
</evidence>
<evidence type="ECO:0000313" key="2">
    <source>
        <dbReference type="Proteomes" id="UP000281975"/>
    </source>
</evidence>
<dbReference type="EMBL" id="RBIN01000005">
    <property type="protein sequence ID" value="RKR03477.1"/>
    <property type="molecule type" value="Genomic_DNA"/>
</dbReference>
<dbReference type="OrthoDB" id="9806511at2"/>
<dbReference type="AlphaFoldDB" id="A0A420WWH7"/>
<dbReference type="RefSeq" id="WP_121172947.1">
    <property type="nucleotide sequence ID" value="NZ_RBIN01000005.1"/>
</dbReference>
<dbReference type="InterPro" id="IPR014543">
    <property type="entry name" value="UCP028291"/>
</dbReference>